<protein>
    <submittedName>
        <fullName evidence="1">Uncharacterized protein</fullName>
    </submittedName>
</protein>
<reference evidence="1" key="2">
    <citation type="submission" date="2020-09" db="EMBL/GenBank/DDBJ databases">
        <authorList>
            <person name="Sun Q."/>
            <person name="Ohkuma M."/>
        </authorList>
    </citation>
    <scope>NUCLEOTIDE SEQUENCE</scope>
    <source>
        <strain evidence="1">JCM 4369</strain>
    </source>
</reference>
<dbReference type="Proteomes" id="UP000618795">
    <property type="component" value="Unassembled WGS sequence"/>
</dbReference>
<reference evidence="1" key="1">
    <citation type="journal article" date="2014" name="Int. J. Syst. Evol. Microbiol.">
        <title>Complete genome sequence of Corynebacterium casei LMG S-19264T (=DSM 44701T), isolated from a smear-ripened cheese.</title>
        <authorList>
            <consortium name="US DOE Joint Genome Institute (JGI-PGF)"/>
            <person name="Walter F."/>
            <person name="Albersmeier A."/>
            <person name="Kalinowski J."/>
            <person name="Ruckert C."/>
        </authorList>
    </citation>
    <scope>NUCLEOTIDE SEQUENCE</scope>
    <source>
        <strain evidence="1">JCM 4369</strain>
    </source>
</reference>
<evidence type="ECO:0000313" key="2">
    <source>
        <dbReference type="Proteomes" id="UP000618795"/>
    </source>
</evidence>
<evidence type="ECO:0000313" key="1">
    <source>
        <dbReference type="EMBL" id="GGV30508.1"/>
    </source>
</evidence>
<sequence length="91" mass="9857">MESQQLPYGMRPDIPVTYAQCAVCGVMGGLALAEQPLSPLIDQMGAHIREYHPDVSVLDALQLVPDIGHPPADRDAAAWVAEYNMRAGRSL</sequence>
<gene>
    <name evidence="1" type="ORF">GCM10010260_83770</name>
</gene>
<name>A0A918MGN7_9ACTN</name>
<dbReference type="AlphaFoldDB" id="A0A918MGN7"/>
<comment type="caution">
    <text evidence="1">The sequence shown here is derived from an EMBL/GenBank/DDBJ whole genome shotgun (WGS) entry which is preliminary data.</text>
</comment>
<keyword evidence="2" id="KW-1185">Reference proteome</keyword>
<organism evidence="1 2">
    <name type="scientific">Streptomyces filipinensis</name>
    <dbReference type="NCBI Taxonomy" id="66887"/>
    <lineage>
        <taxon>Bacteria</taxon>
        <taxon>Bacillati</taxon>
        <taxon>Actinomycetota</taxon>
        <taxon>Actinomycetes</taxon>
        <taxon>Kitasatosporales</taxon>
        <taxon>Streptomycetaceae</taxon>
        <taxon>Streptomyces</taxon>
    </lineage>
</organism>
<accession>A0A918MGN7</accession>
<dbReference type="RefSeq" id="WP_191878686.1">
    <property type="nucleotide sequence ID" value="NZ_BMTD01000043.1"/>
</dbReference>
<proteinExistence type="predicted"/>
<dbReference type="EMBL" id="BMTD01000043">
    <property type="protein sequence ID" value="GGV30508.1"/>
    <property type="molecule type" value="Genomic_DNA"/>
</dbReference>